<dbReference type="AlphaFoldDB" id="A0A150WFW3"/>
<dbReference type="InterPro" id="IPR036388">
    <property type="entry name" value="WH-like_DNA-bd_sf"/>
</dbReference>
<dbReference type="InterPro" id="IPR036390">
    <property type="entry name" value="WH_DNA-bd_sf"/>
</dbReference>
<dbReference type="SUPFAM" id="SSF53850">
    <property type="entry name" value="Periplasmic binding protein-like II"/>
    <property type="match status" value="1"/>
</dbReference>
<comment type="caution">
    <text evidence="6">The sequence shown here is derived from an EMBL/GenBank/DDBJ whole genome shotgun (WGS) entry which is preliminary data.</text>
</comment>
<dbReference type="InterPro" id="IPR005119">
    <property type="entry name" value="LysR_subst-bd"/>
</dbReference>
<dbReference type="FunFam" id="1.10.10.10:FF:000001">
    <property type="entry name" value="LysR family transcriptional regulator"/>
    <property type="match status" value="1"/>
</dbReference>
<dbReference type="InterPro" id="IPR000847">
    <property type="entry name" value="LysR_HTH_N"/>
</dbReference>
<comment type="similarity">
    <text evidence="1">Belongs to the LysR transcriptional regulatory family.</text>
</comment>
<dbReference type="GO" id="GO:0000976">
    <property type="term" value="F:transcription cis-regulatory region binding"/>
    <property type="evidence" value="ECO:0007669"/>
    <property type="project" value="TreeGrafter"/>
</dbReference>
<reference evidence="6 7" key="1">
    <citation type="submission" date="2016-03" db="EMBL/GenBank/DDBJ databases">
        <authorList>
            <person name="Ploux O."/>
        </authorList>
    </citation>
    <scope>NUCLEOTIDE SEQUENCE [LARGE SCALE GENOMIC DNA]</scope>
    <source>
        <strain evidence="6 7">BER2</strain>
    </source>
</reference>
<dbReference type="Gene3D" id="3.40.190.290">
    <property type="match status" value="1"/>
</dbReference>
<dbReference type="SUPFAM" id="SSF46785">
    <property type="entry name" value="Winged helix' DNA-binding domain"/>
    <property type="match status" value="1"/>
</dbReference>
<evidence type="ECO:0000313" key="7">
    <source>
        <dbReference type="Proteomes" id="UP000075391"/>
    </source>
</evidence>
<dbReference type="Proteomes" id="UP000075391">
    <property type="component" value="Unassembled WGS sequence"/>
</dbReference>
<dbReference type="PROSITE" id="PS50931">
    <property type="entry name" value="HTH_LYSR"/>
    <property type="match status" value="1"/>
</dbReference>
<keyword evidence="2" id="KW-0805">Transcription regulation</keyword>
<keyword evidence="3" id="KW-0238">DNA-binding</keyword>
<evidence type="ECO:0000259" key="5">
    <source>
        <dbReference type="PROSITE" id="PS50931"/>
    </source>
</evidence>
<accession>A0A150WFW3</accession>
<dbReference type="PANTHER" id="PTHR30126:SF22">
    <property type="entry name" value="HTH-TYPE TRANSCRIPTIONAL REGULATOR YHAJ-RELATED"/>
    <property type="match status" value="1"/>
</dbReference>
<evidence type="ECO:0000256" key="4">
    <source>
        <dbReference type="ARBA" id="ARBA00023163"/>
    </source>
</evidence>
<organism evidence="6 7">
    <name type="scientific">Bdellovibrio bacteriovorus</name>
    <dbReference type="NCBI Taxonomy" id="959"/>
    <lineage>
        <taxon>Bacteria</taxon>
        <taxon>Pseudomonadati</taxon>
        <taxon>Bdellovibrionota</taxon>
        <taxon>Bdellovibrionia</taxon>
        <taxon>Bdellovibrionales</taxon>
        <taxon>Pseudobdellovibrionaceae</taxon>
        <taxon>Bdellovibrio</taxon>
    </lineage>
</organism>
<sequence>MTFEQLITLEMIVEKGSFKAAAEALHKTQPSLSVAIKKLEEEFDVLLFNRDEYRPTLTAQGKTFYRWAQNCLRTFRELEVKGKELGTQAIEPRLNIILDPLVQFESVQPVFEARAQLPSVTEFSFQTETLDEGMQFLLDGDADFAIAPKINEDERIESVPFSKIKMIPAVAKKLLKNETVDYTWLRNNRQIVVSKTGGKNFDPSKAAKGMFSEGPKCFVTDHTLKRNLVVNGFGWGRLATYEVQNELRKGTVIEIKHDSIVPITLNLHIMRSKLKPMGPVAKIIWEQLLKQCESLPTYTKKSKKSK</sequence>
<evidence type="ECO:0000256" key="1">
    <source>
        <dbReference type="ARBA" id="ARBA00009437"/>
    </source>
</evidence>
<dbReference type="EMBL" id="LUKF01000016">
    <property type="protein sequence ID" value="KYG61926.1"/>
    <property type="molecule type" value="Genomic_DNA"/>
</dbReference>
<protein>
    <recommendedName>
        <fullName evidence="5">HTH lysR-type domain-containing protein</fullName>
    </recommendedName>
</protein>
<dbReference type="GO" id="GO:0003700">
    <property type="term" value="F:DNA-binding transcription factor activity"/>
    <property type="evidence" value="ECO:0007669"/>
    <property type="project" value="InterPro"/>
</dbReference>
<gene>
    <name evidence="6" type="ORF">AZI85_06870</name>
</gene>
<evidence type="ECO:0000256" key="2">
    <source>
        <dbReference type="ARBA" id="ARBA00023015"/>
    </source>
</evidence>
<dbReference type="Pfam" id="PF03466">
    <property type="entry name" value="LysR_substrate"/>
    <property type="match status" value="1"/>
</dbReference>
<proteinExistence type="inferred from homology"/>
<name>A0A150WFW3_BDEBC</name>
<dbReference type="PRINTS" id="PR00039">
    <property type="entry name" value="HTHLYSR"/>
</dbReference>
<evidence type="ECO:0000313" key="6">
    <source>
        <dbReference type="EMBL" id="KYG61926.1"/>
    </source>
</evidence>
<dbReference type="RefSeq" id="WP_063244071.1">
    <property type="nucleotide sequence ID" value="NZ_LUKF01000016.1"/>
</dbReference>
<evidence type="ECO:0000256" key="3">
    <source>
        <dbReference type="ARBA" id="ARBA00023125"/>
    </source>
</evidence>
<keyword evidence="4" id="KW-0804">Transcription</keyword>
<dbReference type="PANTHER" id="PTHR30126">
    <property type="entry name" value="HTH-TYPE TRANSCRIPTIONAL REGULATOR"/>
    <property type="match status" value="1"/>
</dbReference>
<feature type="domain" description="HTH lysR-type" evidence="5">
    <location>
        <begin position="1"/>
        <end position="58"/>
    </location>
</feature>
<dbReference type="Gene3D" id="1.10.10.10">
    <property type="entry name" value="Winged helix-like DNA-binding domain superfamily/Winged helix DNA-binding domain"/>
    <property type="match status" value="1"/>
</dbReference>
<dbReference type="Pfam" id="PF00126">
    <property type="entry name" value="HTH_1"/>
    <property type="match status" value="1"/>
</dbReference>